<protein>
    <submittedName>
        <fullName evidence="2">Uncharacterized protein</fullName>
    </submittedName>
</protein>
<organism evidence="2">
    <name type="scientific">Spumella elongata</name>
    <dbReference type="NCBI Taxonomy" id="89044"/>
    <lineage>
        <taxon>Eukaryota</taxon>
        <taxon>Sar</taxon>
        <taxon>Stramenopiles</taxon>
        <taxon>Ochrophyta</taxon>
        <taxon>Chrysophyceae</taxon>
        <taxon>Chromulinales</taxon>
        <taxon>Chromulinaceae</taxon>
        <taxon>Spumella</taxon>
    </lineage>
</organism>
<proteinExistence type="predicted"/>
<dbReference type="EMBL" id="HBIC01055859">
    <property type="protein sequence ID" value="CAE0299797.1"/>
    <property type="molecule type" value="Transcribed_RNA"/>
</dbReference>
<reference evidence="2" key="1">
    <citation type="submission" date="2021-01" db="EMBL/GenBank/DDBJ databases">
        <authorList>
            <person name="Corre E."/>
            <person name="Pelletier E."/>
            <person name="Niang G."/>
            <person name="Scheremetjew M."/>
            <person name="Finn R."/>
            <person name="Kale V."/>
            <person name="Holt S."/>
            <person name="Cochrane G."/>
            <person name="Meng A."/>
            <person name="Brown T."/>
            <person name="Cohen L."/>
        </authorList>
    </citation>
    <scope>NUCLEOTIDE SEQUENCE</scope>
    <source>
        <strain evidence="2">CCAP 955/1</strain>
    </source>
</reference>
<accession>A0A7S3HN76</accession>
<dbReference type="AlphaFoldDB" id="A0A7S3HN76"/>
<sequence>MNPAGGANSSNGGAKKFNKNSASKVLQEQVTRGMCREALIKALGKYIAYSVKLPDLGQKHKRGNSGLVLGDLEEALVPYYASASKQDYYCRLWI</sequence>
<evidence type="ECO:0000256" key="1">
    <source>
        <dbReference type="SAM" id="MobiDB-lite"/>
    </source>
</evidence>
<feature type="compositionally biased region" description="Low complexity" evidence="1">
    <location>
        <begin position="1"/>
        <end position="14"/>
    </location>
</feature>
<gene>
    <name evidence="2" type="ORF">SELO1098_LOCUS28651</name>
</gene>
<evidence type="ECO:0000313" key="2">
    <source>
        <dbReference type="EMBL" id="CAE0299797.1"/>
    </source>
</evidence>
<feature type="region of interest" description="Disordered" evidence="1">
    <location>
        <begin position="1"/>
        <end position="22"/>
    </location>
</feature>
<name>A0A7S3HN76_9STRA</name>